<evidence type="ECO:0000313" key="2">
    <source>
        <dbReference type="EMBL" id="KAK0633665.1"/>
    </source>
</evidence>
<evidence type="ECO:0000313" key="3">
    <source>
        <dbReference type="Proteomes" id="UP001175000"/>
    </source>
</evidence>
<name>A0AA40CCZ8_9PEZI</name>
<dbReference type="AlphaFoldDB" id="A0AA40CCZ8"/>
<dbReference type="EMBL" id="JAULSU010000001">
    <property type="protein sequence ID" value="KAK0633665.1"/>
    <property type="molecule type" value="Genomic_DNA"/>
</dbReference>
<sequence length="503" mass="55686">MFHDHRPGTRRGYPLDGNENTTTNASGKQPTYTTVGSIYNPNAAAPLQPPTRRPRTRRYPPNIQSPPGDPYLSFPNSLLSVLPMKDRVQVSPPPPVKPAPHYSPLQQNYDRAVSPTPEEDSTFLLEAGMPVPSIRSDSDSTVSQDAHLTNWLNTRGLTNLASYPNPAQSEAKITLARARTANVTVQRLSSPLPVYGAKERTMNINAAPAGTPQPLTAGPPGQRQFRPSTFESTVRALGGLDENPPPVMESEEQASVSDDPWTHTFSSGFYIDGIISSPPCPMSPTSYKAAERRIPYETEPLRNIIEYYPSGRPRDLGKKIKNPSDRDFDAYKKKPEETAAERRARINRDFSAGTEGLGKTMDQVVREHDNICLKNTIGVIGGERDRARAPKTSGAAGGNSMMQLPHLSVEQANITHDSLHAEPLLNMAFATLLRNKEEMNKASKFNTHGFTAGFIPCEPAWVDHSIEGNKSFFDTSREDDTFKRDELLRRRKMTKRPRAGRGY</sequence>
<feature type="region of interest" description="Disordered" evidence="1">
    <location>
        <begin position="239"/>
        <end position="259"/>
    </location>
</feature>
<reference evidence="2" key="1">
    <citation type="submission" date="2023-06" db="EMBL/GenBank/DDBJ databases">
        <title>Genome-scale phylogeny and comparative genomics of the fungal order Sordariales.</title>
        <authorList>
            <consortium name="Lawrence Berkeley National Laboratory"/>
            <person name="Hensen N."/>
            <person name="Bonometti L."/>
            <person name="Westerberg I."/>
            <person name="Brannstrom I.O."/>
            <person name="Guillou S."/>
            <person name="Cros-Aarteil S."/>
            <person name="Calhoun S."/>
            <person name="Haridas S."/>
            <person name="Kuo A."/>
            <person name="Mondo S."/>
            <person name="Pangilinan J."/>
            <person name="Riley R."/>
            <person name="Labutti K."/>
            <person name="Andreopoulos B."/>
            <person name="Lipzen A."/>
            <person name="Chen C."/>
            <person name="Yanf M."/>
            <person name="Daum C."/>
            <person name="Ng V."/>
            <person name="Clum A."/>
            <person name="Steindorff A."/>
            <person name="Ohm R."/>
            <person name="Martin F."/>
            <person name="Silar P."/>
            <person name="Natvig D."/>
            <person name="Lalanne C."/>
            <person name="Gautier V."/>
            <person name="Ament-Velasquez S.L."/>
            <person name="Kruys A."/>
            <person name="Hutchinson M.I."/>
            <person name="Powell A.J."/>
            <person name="Barry K."/>
            <person name="Miller A.N."/>
            <person name="Grigoriev I.V."/>
            <person name="Debuchy R."/>
            <person name="Gladieux P."/>
            <person name="Thoren M.H."/>
            <person name="Johannesson H."/>
        </authorList>
    </citation>
    <scope>NUCLEOTIDE SEQUENCE</scope>
    <source>
        <strain evidence="2">CBS 606.72</strain>
    </source>
</reference>
<evidence type="ECO:0000256" key="1">
    <source>
        <dbReference type="SAM" id="MobiDB-lite"/>
    </source>
</evidence>
<organism evidence="2 3">
    <name type="scientific">Immersiella caudata</name>
    <dbReference type="NCBI Taxonomy" id="314043"/>
    <lineage>
        <taxon>Eukaryota</taxon>
        <taxon>Fungi</taxon>
        <taxon>Dikarya</taxon>
        <taxon>Ascomycota</taxon>
        <taxon>Pezizomycotina</taxon>
        <taxon>Sordariomycetes</taxon>
        <taxon>Sordariomycetidae</taxon>
        <taxon>Sordariales</taxon>
        <taxon>Lasiosphaeriaceae</taxon>
        <taxon>Immersiella</taxon>
    </lineage>
</organism>
<dbReference type="Proteomes" id="UP001175000">
    <property type="component" value="Unassembled WGS sequence"/>
</dbReference>
<comment type="caution">
    <text evidence="2">The sequence shown here is derived from an EMBL/GenBank/DDBJ whole genome shotgun (WGS) entry which is preliminary data.</text>
</comment>
<keyword evidence="3" id="KW-1185">Reference proteome</keyword>
<accession>A0AA40CCZ8</accession>
<proteinExistence type="predicted"/>
<gene>
    <name evidence="2" type="ORF">B0T14DRAFT_542672</name>
</gene>
<feature type="region of interest" description="Disordered" evidence="1">
    <location>
        <begin position="1"/>
        <end position="70"/>
    </location>
</feature>
<protein>
    <submittedName>
        <fullName evidence="2">Uncharacterized protein</fullName>
    </submittedName>
</protein>
<feature type="compositionally biased region" description="Polar residues" evidence="1">
    <location>
        <begin position="18"/>
        <end position="40"/>
    </location>
</feature>